<keyword evidence="1" id="KW-0472">Membrane</keyword>
<dbReference type="AlphaFoldDB" id="A0A0H2U6R9"/>
<gene>
    <name evidence="2" type="ORF">MAPG_10792</name>
</gene>
<dbReference type="Gene3D" id="1.20.58.340">
    <property type="entry name" value="Magnesium transport protein CorA, transmembrane region"/>
    <property type="match status" value="1"/>
</dbReference>
<name>A0A0H2U6R9_MAGP6</name>
<dbReference type="EMBL" id="GL876978">
    <property type="protein sequence ID" value="KLU91843.1"/>
    <property type="molecule type" value="Genomic_DNA"/>
</dbReference>
<feature type="transmembrane region" description="Helical" evidence="1">
    <location>
        <begin position="74"/>
        <end position="97"/>
    </location>
</feature>
<dbReference type="OrthoDB" id="3642468at2759"/>
<organism evidence="2">
    <name type="scientific">Magnaporthiopsis poae (strain ATCC 64411 / 73-15)</name>
    <name type="common">Kentucky bluegrass fungus</name>
    <name type="synonym">Magnaporthe poae</name>
    <dbReference type="NCBI Taxonomy" id="644358"/>
    <lineage>
        <taxon>Eukaryota</taxon>
        <taxon>Fungi</taxon>
        <taxon>Dikarya</taxon>
        <taxon>Ascomycota</taxon>
        <taxon>Pezizomycotina</taxon>
        <taxon>Sordariomycetes</taxon>
        <taxon>Sordariomycetidae</taxon>
        <taxon>Magnaporthales</taxon>
        <taxon>Magnaporthaceae</taxon>
        <taxon>Magnaporthiopsis</taxon>
    </lineage>
</organism>
<protein>
    <submittedName>
        <fullName evidence="2">Uncharacterized protein</fullName>
    </submittedName>
</protein>
<reference evidence="2" key="2">
    <citation type="submission" date="2011-03" db="EMBL/GenBank/DDBJ databases">
        <title>Annotation of Magnaporthe poae ATCC 64411.</title>
        <authorList>
            <person name="Ma L.-J."/>
            <person name="Dead R."/>
            <person name="Young S.K."/>
            <person name="Zeng Q."/>
            <person name="Gargeya S."/>
            <person name="Fitzgerald M."/>
            <person name="Haas B."/>
            <person name="Abouelleil A."/>
            <person name="Alvarado L."/>
            <person name="Arachchi H.M."/>
            <person name="Berlin A."/>
            <person name="Brown A."/>
            <person name="Chapman S.B."/>
            <person name="Chen Z."/>
            <person name="Dunbar C."/>
            <person name="Freedman E."/>
            <person name="Gearin G."/>
            <person name="Gellesch M."/>
            <person name="Goldberg J."/>
            <person name="Griggs A."/>
            <person name="Gujja S."/>
            <person name="Heiman D."/>
            <person name="Howarth C."/>
            <person name="Larson L."/>
            <person name="Lui A."/>
            <person name="MacDonald P.J.P."/>
            <person name="Mehta T."/>
            <person name="Montmayeur A."/>
            <person name="Murphy C."/>
            <person name="Neiman D."/>
            <person name="Pearson M."/>
            <person name="Priest M."/>
            <person name="Roberts A."/>
            <person name="Saif S."/>
            <person name="Shea T."/>
            <person name="Shenoy N."/>
            <person name="Sisk P."/>
            <person name="Stolte C."/>
            <person name="Sykes S."/>
            <person name="Yandava C."/>
            <person name="Wortman J."/>
            <person name="Nusbaum C."/>
            <person name="Birren B."/>
        </authorList>
    </citation>
    <scope>NUCLEOTIDE SEQUENCE</scope>
    <source>
        <strain evidence="2">ATCC 64411</strain>
    </source>
</reference>
<proteinExistence type="predicted"/>
<reference evidence="2" key="1">
    <citation type="submission" date="2010-05" db="EMBL/GenBank/DDBJ databases">
        <title>The Genome Sequence of Magnaporthe poae strain ATCC 64411.</title>
        <authorList>
            <consortium name="The Broad Institute Genome Sequencing Platform"/>
            <consortium name="Broad Institute Genome Sequencing Center for Infectious Disease"/>
            <person name="Ma L.-J."/>
            <person name="Dead R."/>
            <person name="Young S."/>
            <person name="Zeng Q."/>
            <person name="Koehrsen M."/>
            <person name="Alvarado L."/>
            <person name="Berlin A."/>
            <person name="Chapman S.B."/>
            <person name="Chen Z."/>
            <person name="Freedman E."/>
            <person name="Gellesch M."/>
            <person name="Goldberg J."/>
            <person name="Griggs A."/>
            <person name="Gujja S."/>
            <person name="Heilman E.R."/>
            <person name="Heiman D."/>
            <person name="Hepburn T."/>
            <person name="Howarth C."/>
            <person name="Jen D."/>
            <person name="Larson L."/>
            <person name="Mehta T."/>
            <person name="Neiman D."/>
            <person name="Pearson M."/>
            <person name="Roberts A."/>
            <person name="Saif S."/>
            <person name="Shea T."/>
            <person name="Shenoy N."/>
            <person name="Sisk P."/>
            <person name="Stolte C."/>
            <person name="Sykes S."/>
            <person name="Walk T."/>
            <person name="White J."/>
            <person name="Yandava C."/>
            <person name="Haas B."/>
            <person name="Nusbaum C."/>
            <person name="Birren B."/>
        </authorList>
    </citation>
    <scope>NUCLEOTIDE SEQUENCE</scope>
    <source>
        <strain evidence="2">ATCC 64411</strain>
    </source>
</reference>
<keyword evidence="1" id="KW-1133">Transmembrane helix</keyword>
<dbReference type="VEuPathDB" id="FungiDB:MAPG_10792"/>
<evidence type="ECO:0000256" key="1">
    <source>
        <dbReference type="SAM" id="Phobius"/>
    </source>
</evidence>
<accession>A0A0H2U6R9</accession>
<sequence>LGEEEIVGRHARLADKRLEMQMLDNEYSKERVRIQLDVLFNLIAQNDNLIAQQTARASEQTARASAQDSSMMKALTLVALLFLPGNFVAALFSAPLFYWDDTDPGSIGVRTKPQFGLFWVVALPLTAAAFFAYAAWWQVQKRRWGRGEPRDIMNHY</sequence>
<feature type="non-terminal residue" evidence="2">
    <location>
        <position position="1"/>
    </location>
</feature>
<feature type="transmembrane region" description="Helical" evidence="1">
    <location>
        <begin position="117"/>
        <end position="136"/>
    </location>
</feature>
<evidence type="ECO:0000313" key="2">
    <source>
        <dbReference type="EMBL" id="KLU91843.1"/>
    </source>
</evidence>
<keyword evidence="1" id="KW-0812">Transmembrane</keyword>